<evidence type="ECO:0000256" key="1">
    <source>
        <dbReference type="ARBA" id="ARBA00009865"/>
    </source>
</evidence>
<keyword evidence="3" id="KW-0378">Hydrolase</keyword>
<evidence type="ECO:0000256" key="5">
    <source>
        <dbReference type="SAM" id="MobiDB-lite"/>
    </source>
</evidence>
<dbReference type="InterPro" id="IPR006710">
    <property type="entry name" value="Glyco_hydro_43"/>
</dbReference>
<dbReference type="AlphaFoldDB" id="A0A178ID71"/>
<dbReference type="Gene3D" id="2.115.10.20">
    <property type="entry name" value="Glycosyl hydrolase domain, family 43"/>
    <property type="match status" value="1"/>
</dbReference>
<dbReference type="RefSeq" id="WP_068772322.1">
    <property type="nucleotide sequence ID" value="NZ_CP109796.1"/>
</dbReference>
<dbReference type="PANTHER" id="PTHR43817">
    <property type="entry name" value="GLYCOSYL HYDROLASE"/>
    <property type="match status" value="1"/>
</dbReference>
<dbReference type="STRING" id="1184151.AW736_21475"/>
<accession>A0A178ID71</accession>
<dbReference type="OrthoDB" id="177947at2"/>
<dbReference type="InterPro" id="IPR023296">
    <property type="entry name" value="Glyco_hydro_beta-prop_sf"/>
</dbReference>
<evidence type="ECO:0000313" key="8">
    <source>
        <dbReference type="Proteomes" id="UP000078486"/>
    </source>
</evidence>
<proteinExistence type="inferred from homology"/>
<gene>
    <name evidence="7" type="ORF">AW736_21475</name>
</gene>
<evidence type="ECO:0000256" key="6">
    <source>
        <dbReference type="SAM" id="SignalP"/>
    </source>
</evidence>
<dbReference type="GO" id="GO:0004553">
    <property type="term" value="F:hydrolase activity, hydrolyzing O-glycosyl compounds"/>
    <property type="evidence" value="ECO:0007669"/>
    <property type="project" value="InterPro"/>
</dbReference>
<dbReference type="GO" id="GO:0005975">
    <property type="term" value="P:carbohydrate metabolic process"/>
    <property type="evidence" value="ECO:0007669"/>
    <property type="project" value="InterPro"/>
</dbReference>
<dbReference type="Pfam" id="PF04616">
    <property type="entry name" value="Glyco_hydro_43"/>
    <property type="match status" value="1"/>
</dbReference>
<dbReference type="SUPFAM" id="SSF75005">
    <property type="entry name" value="Arabinanase/levansucrase/invertase"/>
    <property type="match status" value="1"/>
</dbReference>
<evidence type="ECO:0000256" key="4">
    <source>
        <dbReference type="ARBA" id="ARBA00023295"/>
    </source>
</evidence>
<dbReference type="Proteomes" id="UP000078486">
    <property type="component" value="Unassembled WGS sequence"/>
</dbReference>
<keyword evidence="2 6" id="KW-0732">Signal</keyword>
<evidence type="ECO:0000256" key="3">
    <source>
        <dbReference type="ARBA" id="ARBA00022801"/>
    </source>
</evidence>
<feature type="signal peptide" evidence="6">
    <location>
        <begin position="1"/>
        <end position="18"/>
    </location>
</feature>
<comment type="caution">
    <text evidence="7">The sequence shown here is derived from an EMBL/GenBank/DDBJ whole genome shotgun (WGS) entry which is preliminary data.</text>
</comment>
<sequence>MRFHFLVIAAFLSTAVHAAADSPAPQAVVFVGGASRDDATATAGEFAAAFEQLAGGGILVLRGPVRINGNFSVPAHDAPVTVTSVHAGRDYRSENGAKLILGSAFELNGPVTFASVVITPGDKAGRIYCNGRKVVFGADISCEPPPGGRFPAIVAAAREADGPAGSDVTIASGQWDTVAGGASHDAAPTSGMLRMTINGGRFYGAVCAVGTGRHTGGAELTLNGGLFHGGVAGLGVHAGASVRGDIRVTVNGGTYYNTIAASRHAGAEFAGSYTLALNGGVFTSVTSVTGARGLRGGAASALVAAPALLDAENTGELTFTNPLIPGADPWVCFHDGFYYSTATGGTQLNGRKVANLPDLPYAEPVVIWRPPPGRDYSRNLWSPKFYQFTEAEVGAENAGWYLYLSANDGSGRPSQGQRMFVLRSLSGGPLGPYGAATGDREPNGATRVSAAAKDSSFNKVWCGGAKVLRHGGKLYCIWVSEVGDAFSKKTGDRYQIICIDRMVNPWTVEGRPAIINRPTLAWEKHGAGPGKAGMYPEVVEGGTPVHAADGSLYLLYAGSGYWTPYYAIGVMKLTGDDPMNPAHWQKATQPIFKASDEVVGTGNACYVPSPTGKLNWAIYHAYVGKKTRGVPRQLFAEPYVATHERVTIGRGSPLPLGTPLKIEANPMPLRKKISDFTDAPLPPGASATTATASTPTNRASTLMSP</sequence>
<name>A0A178ID71_9BACT</name>
<feature type="region of interest" description="Disordered" evidence="5">
    <location>
        <begin position="675"/>
        <end position="705"/>
    </location>
</feature>
<protein>
    <submittedName>
        <fullName evidence="7">Uncharacterized protein</fullName>
    </submittedName>
</protein>
<organism evidence="7 8">
    <name type="scientific">Termitidicoccus mucosus</name>
    <dbReference type="NCBI Taxonomy" id="1184151"/>
    <lineage>
        <taxon>Bacteria</taxon>
        <taxon>Pseudomonadati</taxon>
        <taxon>Verrucomicrobiota</taxon>
        <taxon>Opitutia</taxon>
        <taxon>Opitutales</taxon>
        <taxon>Opitutaceae</taxon>
        <taxon>Termitidicoccus</taxon>
    </lineage>
</organism>
<evidence type="ECO:0000256" key="2">
    <source>
        <dbReference type="ARBA" id="ARBA00022729"/>
    </source>
</evidence>
<keyword evidence="4" id="KW-0326">Glycosidase</keyword>
<dbReference type="EMBL" id="LRRQ01000152">
    <property type="protein sequence ID" value="OAM87962.1"/>
    <property type="molecule type" value="Genomic_DNA"/>
</dbReference>
<feature type="chain" id="PRO_5008088625" evidence="6">
    <location>
        <begin position="19"/>
        <end position="705"/>
    </location>
</feature>
<dbReference type="PANTHER" id="PTHR43817:SF1">
    <property type="entry name" value="HYDROLASE, FAMILY 43, PUTATIVE (AFU_ORTHOLOGUE AFUA_3G01660)-RELATED"/>
    <property type="match status" value="1"/>
</dbReference>
<reference evidence="7 8" key="1">
    <citation type="submission" date="2016-01" db="EMBL/GenBank/DDBJ databases">
        <title>High potential of lignocellulose degradation of a new Verrucomicrobia species.</title>
        <authorList>
            <person name="Wang Y."/>
            <person name="Shi Y."/>
            <person name="Qiu Z."/>
            <person name="Liu S."/>
            <person name="Yang H."/>
        </authorList>
    </citation>
    <scope>NUCLEOTIDE SEQUENCE [LARGE SCALE GENOMIC DNA]</scope>
    <source>
        <strain evidence="7 8">TSB47</strain>
    </source>
</reference>
<feature type="compositionally biased region" description="Low complexity" evidence="5">
    <location>
        <begin position="684"/>
        <end position="705"/>
    </location>
</feature>
<comment type="similarity">
    <text evidence="1">Belongs to the glycosyl hydrolase 43 family.</text>
</comment>
<evidence type="ECO:0000313" key="7">
    <source>
        <dbReference type="EMBL" id="OAM87962.1"/>
    </source>
</evidence>
<keyword evidence="8" id="KW-1185">Reference proteome</keyword>